<proteinExistence type="predicted"/>
<evidence type="ECO:0000313" key="2">
    <source>
        <dbReference type="Proteomes" id="UP000812013"/>
    </source>
</evidence>
<dbReference type="Proteomes" id="UP000812013">
    <property type="component" value="Unassembled WGS sequence"/>
</dbReference>
<keyword evidence="1" id="KW-0436">Ligase</keyword>
<comment type="caution">
    <text evidence="1">The sequence shown here is derived from an EMBL/GenBank/DDBJ whole genome shotgun (WGS) entry which is preliminary data.</text>
</comment>
<dbReference type="GO" id="GO:0016874">
    <property type="term" value="F:ligase activity"/>
    <property type="evidence" value="ECO:0007669"/>
    <property type="project" value="UniProtKB-KW"/>
</dbReference>
<gene>
    <name evidence="1" type="ORF">GPJ59_36430</name>
</gene>
<keyword evidence="2" id="KW-1185">Reference proteome</keyword>
<feature type="non-terminal residue" evidence="1">
    <location>
        <position position="70"/>
    </location>
</feature>
<organism evidence="1 2">
    <name type="scientific">Streptomyces bambusae</name>
    <dbReference type="NCBI Taxonomy" id="1550616"/>
    <lineage>
        <taxon>Bacteria</taxon>
        <taxon>Bacillati</taxon>
        <taxon>Actinomycetota</taxon>
        <taxon>Actinomycetes</taxon>
        <taxon>Kitasatosporales</taxon>
        <taxon>Streptomycetaceae</taxon>
        <taxon>Streptomyces</taxon>
    </lineage>
</organism>
<reference evidence="1 2" key="1">
    <citation type="submission" date="2019-12" db="EMBL/GenBank/DDBJ databases">
        <title>Genome sequence of Streptomyces bambusae.</title>
        <authorList>
            <person name="Bansal K."/>
            <person name="Choksket S."/>
            <person name="Korpole S."/>
            <person name="Patil P.B."/>
        </authorList>
    </citation>
    <scope>NUCLEOTIDE SEQUENCE [LARGE SCALE GENOMIC DNA]</scope>
    <source>
        <strain evidence="1 2">SK60</strain>
    </source>
</reference>
<dbReference type="EMBL" id="WTFF01000670">
    <property type="protein sequence ID" value="MBW5487152.1"/>
    <property type="molecule type" value="Genomic_DNA"/>
</dbReference>
<name>A0ABS6ZHC5_9ACTN</name>
<protein>
    <submittedName>
        <fullName evidence="1">ATP-dependent DNA ligase</fullName>
    </submittedName>
</protein>
<accession>A0ABS6ZHC5</accession>
<dbReference type="RefSeq" id="WP_219672385.1">
    <property type="nucleotide sequence ID" value="NZ_WTFF01000670.1"/>
</dbReference>
<sequence length="70" mass="7381">MLLAEVARVSREVAGTTARSRKTALLAELFAAAPAAEAGLLVSYLAGRLPQGRPGIGWRALSHEVRPAQE</sequence>
<evidence type="ECO:0000313" key="1">
    <source>
        <dbReference type="EMBL" id="MBW5487152.1"/>
    </source>
</evidence>